<name>A0A495A6H5_9MICC</name>
<dbReference type="AlphaFoldDB" id="A0A495A6H5"/>
<reference evidence="1 2" key="1">
    <citation type="submission" date="2018-10" db="EMBL/GenBank/DDBJ databases">
        <title>Kocuria tytouropygialis sp. nov., isolated from the uropygial gland of an American barn owl (Tyto furcata).</title>
        <authorList>
            <person name="Braun M.S."/>
            <person name="Wang E."/>
            <person name="Zimmermann S."/>
            <person name="Wagner H."/>
            <person name="Wink M."/>
        </authorList>
    </citation>
    <scope>NUCLEOTIDE SEQUENCE [LARGE SCALE GENOMIC DNA]</scope>
    <source>
        <strain evidence="1 2">442</strain>
    </source>
</reference>
<sequence length="229" mass="24478">MAETPTTDLTALRRSPLESLAEAMREGSVTGPRAVALREIPFLAMAGIRVTPGTDAARALCDVVGLELPERVGRVTGSPEATALLWQGPDEYLLVAPDETEVPAGLHERELEPGALPSLSTHPLVARLSSALAASGERGQVVDLSANRTTLELTGPAAREVLEKGCPLDLHPREFAVGEAVSTTLGPVQVLLWRTGEERWRVMPRASFARYTALWLLDAMLEFASPAVA</sequence>
<dbReference type="Proteomes" id="UP000249516">
    <property type="component" value="Unassembled WGS sequence"/>
</dbReference>
<dbReference type="OrthoDB" id="9814782at2"/>
<dbReference type="Gene3D" id="3.30.70.1520">
    <property type="entry name" value="Heterotetrameric sarcosine oxidase"/>
    <property type="match status" value="1"/>
</dbReference>
<dbReference type="InterPro" id="IPR007375">
    <property type="entry name" value="SoxG"/>
</dbReference>
<dbReference type="EMBL" id="PNJG02000002">
    <property type="protein sequence ID" value="RKQ34922.1"/>
    <property type="molecule type" value="Genomic_DNA"/>
</dbReference>
<comment type="caution">
    <text evidence="1">The sequence shown here is derived from an EMBL/GenBank/DDBJ whole genome shotgun (WGS) entry which is preliminary data.</text>
</comment>
<dbReference type="SUPFAM" id="SSF103025">
    <property type="entry name" value="Folate-binding domain"/>
    <property type="match status" value="1"/>
</dbReference>
<proteinExistence type="predicted"/>
<evidence type="ECO:0000313" key="1">
    <source>
        <dbReference type="EMBL" id="RKQ34922.1"/>
    </source>
</evidence>
<gene>
    <name evidence="1" type="ORF">C1C97_006445</name>
</gene>
<keyword evidence="2" id="KW-1185">Reference proteome</keyword>
<dbReference type="Pfam" id="PF04268">
    <property type="entry name" value="SoxG"/>
    <property type="match status" value="1"/>
</dbReference>
<accession>A0A495A6H5</accession>
<organism evidence="1 2">
    <name type="scientific">Kocuria tytonis</name>
    <dbReference type="NCBI Taxonomy" id="2054280"/>
    <lineage>
        <taxon>Bacteria</taxon>
        <taxon>Bacillati</taxon>
        <taxon>Actinomycetota</taxon>
        <taxon>Actinomycetes</taxon>
        <taxon>Micrococcales</taxon>
        <taxon>Micrococcaceae</taxon>
        <taxon>Kocuria</taxon>
    </lineage>
</organism>
<evidence type="ECO:0000313" key="2">
    <source>
        <dbReference type="Proteomes" id="UP000249516"/>
    </source>
</evidence>
<dbReference type="InterPro" id="IPR027266">
    <property type="entry name" value="TrmE/GcvT-like"/>
</dbReference>
<dbReference type="RefSeq" id="WP_121030741.1">
    <property type="nucleotide sequence ID" value="NZ_PNJG02000002.1"/>
</dbReference>
<dbReference type="Gene3D" id="3.30.1360.120">
    <property type="entry name" value="Probable tRNA modification gtpase trme, domain 1"/>
    <property type="match status" value="1"/>
</dbReference>
<protein>
    <submittedName>
        <fullName evidence="1">Sarcosine oxidase subunit gamma</fullName>
    </submittedName>
</protein>